<name>A0ABT2MIB5_9MYCO</name>
<reference evidence="2" key="1">
    <citation type="submission" date="2023-07" db="EMBL/GenBank/DDBJ databases">
        <authorList>
            <person name="Deng Y."/>
            <person name="Zhang Y.-Q."/>
        </authorList>
    </citation>
    <scope>NUCLEOTIDE SEQUENCE [LARGE SCALE GENOMIC DNA]</scope>
    <source>
        <strain evidence="2">CPCC 205710</strain>
    </source>
</reference>
<dbReference type="EMBL" id="JAODWD010000007">
    <property type="protein sequence ID" value="MCT7662028.1"/>
    <property type="molecule type" value="Genomic_DNA"/>
</dbReference>
<protein>
    <submittedName>
        <fullName evidence="1">SRPBCC family protein</fullName>
    </submittedName>
</protein>
<gene>
    <name evidence="1" type="ORF">N4S67_26880</name>
</gene>
<dbReference type="InterPro" id="IPR023393">
    <property type="entry name" value="START-like_dom_sf"/>
</dbReference>
<comment type="caution">
    <text evidence="1">The sequence shown here is derived from an EMBL/GenBank/DDBJ whole genome shotgun (WGS) entry which is preliminary data.</text>
</comment>
<dbReference type="Gene3D" id="3.30.530.20">
    <property type="match status" value="1"/>
</dbReference>
<dbReference type="InterPro" id="IPR019587">
    <property type="entry name" value="Polyketide_cyclase/dehydratase"/>
</dbReference>
<evidence type="ECO:0000313" key="2">
    <source>
        <dbReference type="Proteomes" id="UP001206639"/>
    </source>
</evidence>
<proteinExistence type="predicted"/>
<accession>A0ABT2MIB5</accession>
<sequence length="150" mass="16754">MPADRPLVACPHEEVPAPPREVRAFYVDLDNIRAVHPLVLSVRSLSRTETPGGYRQTYRVTDRIPLGPLTIRTRYVARMTVPWEGDVEAEARQFPRVRLSATVTFAPAGTGTQTTERLTIDAPGPLPALTRREAVEAHKTMLAGIRRRFS</sequence>
<evidence type="ECO:0000313" key="1">
    <source>
        <dbReference type="EMBL" id="MCT7662028.1"/>
    </source>
</evidence>
<dbReference type="CDD" id="cd07812">
    <property type="entry name" value="SRPBCC"/>
    <property type="match status" value="1"/>
</dbReference>
<organism evidence="1 2">
    <name type="scientific">Mycobacterium deserti</name>
    <dbReference type="NCBI Taxonomy" id="2978347"/>
    <lineage>
        <taxon>Bacteria</taxon>
        <taxon>Bacillati</taxon>
        <taxon>Actinomycetota</taxon>
        <taxon>Actinomycetes</taxon>
        <taxon>Mycobacteriales</taxon>
        <taxon>Mycobacteriaceae</taxon>
        <taxon>Mycobacterium</taxon>
    </lineage>
</organism>
<dbReference type="Proteomes" id="UP001206639">
    <property type="component" value="Unassembled WGS sequence"/>
</dbReference>
<dbReference type="Pfam" id="PF10604">
    <property type="entry name" value="Polyketide_cyc2"/>
    <property type="match status" value="1"/>
</dbReference>
<dbReference type="SUPFAM" id="SSF55961">
    <property type="entry name" value="Bet v1-like"/>
    <property type="match status" value="1"/>
</dbReference>
<keyword evidence="2" id="KW-1185">Reference proteome</keyword>